<dbReference type="EMBL" id="CP058235">
    <property type="protein sequence ID" value="QLC51436.1"/>
    <property type="molecule type" value="Genomic_DNA"/>
</dbReference>
<dbReference type="RefSeq" id="WP_051011392.1">
    <property type="nucleotide sequence ID" value="NZ_CACVBB010000003.1"/>
</dbReference>
<proteinExistence type="predicted"/>
<reference evidence="1 2" key="1">
    <citation type="submission" date="2020-06" db="EMBL/GenBank/DDBJ databases">
        <title>Complete closed genome sequence of Bartonella alsatica CIP 105477.</title>
        <authorList>
            <person name="Thibau A."/>
            <person name="Schultze T.G."/>
            <person name="Kempf V.A.J."/>
        </authorList>
    </citation>
    <scope>NUCLEOTIDE SEQUENCE [LARGE SCALE GENOMIC DNA]</scope>
    <source>
        <strain evidence="1 2">CIP 105477</strain>
    </source>
</reference>
<sequence length="81" mass="8810">MTVYNALNSLEQQGMRNIAGNININLYAPASNAAAVADKLNRLNNGKQTTVGFDGHRYDFVSRWIGGNDFTYQTVPAASNS</sequence>
<keyword evidence="2" id="KW-1185">Reference proteome</keyword>
<protein>
    <submittedName>
        <fullName evidence="1">Uncharacterized protein</fullName>
    </submittedName>
</protein>
<organism evidence="1 2">
    <name type="scientific">Bartonella alsatica</name>
    <dbReference type="NCBI Taxonomy" id="52764"/>
    <lineage>
        <taxon>Bacteria</taxon>
        <taxon>Pseudomonadati</taxon>
        <taxon>Pseudomonadota</taxon>
        <taxon>Alphaproteobacteria</taxon>
        <taxon>Hyphomicrobiales</taxon>
        <taxon>Bartonellaceae</taxon>
        <taxon>Bartonella</taxon>
    </lineage>
</organism>
<accession>A0ABX6QEI2</accession>
<evidence type="ECO:0000313" key="1">
    <source>
        <dbReference type="EMBL" id="QLC51436.1"/>
    </source>
</evidence>
<evidence type="ECO:0000313" key="2">
    <source>
        <dbReference type="Proteomes" id="UP000509443"/>
    </source>
</evidence>
<name>A0ABX6QEI2_9HYPH</name>
<gene>
    <name evidence="1" type="ORF">HWV54_00315</name>
</gene>
<dbReference type="Proteomes" id="UP000509443">
    <property type="component" value="Chromosome"/>
</dbReference>